<dbReference type="OrthoDB" id="9801609at2"/>
<feature type="domain" description="Methyltransferase" evidence="4">
    <location>
        <begin position="47"/>
        <end position="138"/>
    </location>
</feature>
<reference evidence="5 6" key="1">
    <citation type="submission" date="2011-06" db="EMBL/GenBank/DDBJ databases">
        <title>The draft genome of Thiocapsa marina 5811.</title>
        <authorList>
            <consortium name="US DOE Joint Genome Institute (JGI-PGF)"/>
            <person name="Lucas S."/>
            <person name="Han J."/>
            <person name="Cheng J.-F."/>
            <person name="Goodwin L."/>
            <person name="Pitluck S."/>
            <person name="Peters L."/>
            <person name="Land M.L."/>
            <person name="Hauser L."/>
            <person name="Vogl K."/>
            <person name="Liu Z."/>
            <person name="Imhoff J."/>
            <person name="Thiel V."/>
            <person name="Frigaard N.-U."/>
            <person name="Bryant D."/>
            <person name="Woyke T.J."/>
        </authorList>
    </citation>
    <scope>NUCLEOTIDE SEQUENCE [LARGE SCALE GENOMIC DNA]</scope>
    <source>
        <strain evidence="5 6">5811</strain>
    </source>
</reference>
<evidence type="ECO:0000256" key="3">
    <source>
        <dbReference type="ARBA" id="ARBA00022691"/>
    </source>
</evidence>
<sequence length="210" mass="23556">MAQLTTGIRKILTRPWVYDLFQEAVGAGRLRKKYVASSVQPIPGVKILDIGCGTSEILRFLPESVVYVGYDLSADYIRSARSRYGCRGEWHCSPVSDMHVDDFGTFDIVMANGVFHHLDDQDAMRLAEIAARALKVSGRFCSFDGCFTKDQGRIARYIIAKDRGQNVRKPEGYLALVRPYFSTCDISVRRDLLRIPYTHAIIVATKDSPG</sequence>
<dbReference type="Pfam" id="PF13649">
    <property type="entry name" value="Methyltransf_25"/>
    <property type="match status" value="1"/>
</dbReference>
<evidence type="ECO:0000313" key="5">
    <source>
        <dbReference type="EMBL" id="EGV19347.1"/>
    </source>
</evidence>
<dbReference type="eggNOG" id="COG2226">
    <property type="taxonomic scope" value="Bacteria"/>
</dbReference>
<dbReference type="GO" id="GO:0008168">
    <property type="term" value="F:methyltransferase activity"/>
    <property type="evidence" value="ECO:0007669"/>
    <property type="project" value="UniProtKB-KW"/>
</dbReference>
<accession>F9U989</accession>
<evidence type="ECO:0000313" key="6">
    <source>
        <dbReference type="Proteomes" id="UP000005459"/>
    </source>
</evidence>
<keyword evidence="3" id="KW-0949">S-adenosyl-L-methionine</keyword>
<dbReference type="EMBL" id="AFWV01000004">
    <property type="protein sequence ID" value="EGV19347.1"/>
    <property type="molecule type" value="Genomic_DNA"/>
</dbReference>
<keyword evidence="2 5" id="KW-0808">Transferase</keyword>
<proteinExistence type="predicted"/>
<dbReference type="InterPro" id="IPR041698">
    <property type="entry name" value="Methyltransf_25"/>
</dbReference>
<dbReference type="RefSeq" id="WP_007192368.1">
    <property type="nucleotide sequence ID" value="NZ_AFWV01000004.1"/>
</dbReference>
<dbReference type="PANTHER" id="PTHR43464">
    <property type="entry name" value="METHYLTRANSFERASE"/>
    <property type="match status" value="1"/>
</dbReference>
<dbReference type="Gene3D" id="3.40.50.150">
    <property type="entry name" value="Vaccinia Virus protein VP39"/>
    <property type="match status" value="1"/>
</dbReference>
<keyword evidence="6" id="KW-1185">Reference proteome</keyword>
<organism evidence="5 6">
    <name type="scientific">Thiocapsa marina 5811</name>
    <dbReference type="NCBI Taxonomy" id="768671"/>
    <lineage>
        <taxon>Bacteria</taxon>
        <taxon>Pseudomonadati</taxon>
        <taxon>Pseudomonadota</taxon>
        <taxon>Gammaproteobacteria</taxon>
        <taxon>Chromatiales</taxon>
        <taxon>Chromatiaceae</taxon>
        <taxon>Thiocapsa</taxon>
    </lineage>
</organism>
<protein>
    <submittedName>
        <fullName evidence="5">Methyltransferase type 12</fullName>
    </submittedName>
</protein>
<dbReference type="AlphaFoldDB" id="F9U989"/>
<dbReference type="PANTHER" id="PTHR43464:SF19">
    <property type="entry name" value="UBIQUINONE BIOSYNTHESIS O-METHYLTRANSFERASE, MITOCHONDRIAL"/>
    <property type="match status" value="1"/>
</dbReference>
<dbReference type="InterPro" id="IPR029063">
    <property type="entry name" value="SAM-dependent_MTases_sf"/>
</dbReference>
<dbReference type="Proteomes" id="UP000005459">
    <property type="component" value="Unassembled WGS sequence"/>
</dbReference>
<dbReference type="GO" id="GO:0032259">
    <property type="term" value="P:methylation"/>
    <property type="evidence" value="ECO:0007669"/>
    <property type="project" value="UniProtKB-KW"/>
</dbReference>
<evidence type="ECO:0000259" key="4">
    <source>
        <dbReference type="Pfam" id="PF13649"/>
    </source>
</evidence>
<gene>
    <name evidence="5" type="ORF">ThimaDRAFT_1491</name>
</gene>
<dbReference type="STRING" id="768671.ThimaDRAFT_1491"/>
<keyword evidence="1 5" id="KW-0489">Methyltransferase</keyword>
<dbReference type="SUPFAM" id="SSF53335">
    <property type="entry name" value="S-adenosyl-L-methionine-dependent methyltransferases"/>
    <property type="match status" value="1"/>
</dbReference>
<dbReference type="CDD" id="cd02440">
    <property type="entry name" value="AdoMet_MTases"/>
    <property type="match status" value="1"/>
</dbReference>
<evidence type="ECO:0000256" key="1">
    <source>
        <dbReference type="ARBA" id="ARBA00022603"/>
    </source>
</evidence>
<evidence type="ECO:0000256" key="2">
    <source>
        <dbReference type="ARBA" id="ARBA00022679"/>
    </source>
</evidence>
<name>F9U989_9GAMM</name>